<dbReference type="EMBL" id="SZYD01000004">
    <property type="protein sequence ID" value="KAD6453635.1"/>
    <property type="molecule type" value="Genomic_DNA"/>
</dbReference>
<dbReference type="AlphaFoldDB" id="A0A5N6PJ15"/>
<sequence length="108" mass="12410">MNPSQETDFEEILRYLSRPEIDNKKSGRFVNLEVFGGAAKLMWCRLNCLRRNTVDATCKNNAFYCIACFGINLHVQLLRDNITHSDWHYNACAQVLACLQTVYESGKC</sequence>
<evidence type="ECO:0000313" key="1">
    <source>
        <dbReference type="EMBL" id="KAD6453635.1"/>
    </source>
</evidence>
<proteinExistence type="predicted"/>
<keyword evidence="2" id="KW-1185">Reference proteome</keyword>
<name>A0A5N6PJ15_9ASTR</name>
<reference evidence="1 2" key="1">
    <citation type="submission" date="2019-05" db="EMBL/GenBank/DDBJ databases">
        <title>Mikania micrantha, genome provides insights into the molecular mechanism of rapid growth.</title>
        <authorList>
            <person name="Liu B."/>
        </authorList>
    </citation>
    <scope>NUCLEOTIDE SEQUENCE [LARGE SCALE GENOMIC DNA]</scope>
    <source>
        <strain evidence="1">NLD-2019</strain>
        <tissue evidence="1">Leaf</tissue>
    </source>
</reference>
<protein>
    <submittedName>
        <fullName evidence="1">Uncharacterized protein</fullName>
    </submittedName>
</protein>
<organism evidence="1 2">
    <name type="scientific">Mikania micrantha</name>
    <name type="common">bitter vine</name>
    <dbReference type="NCBI Taxonomy" id="192012"/>
    <lineage>
        <taxon>Eukaryota</taxon>
        <taxon>Viridiplantae</taxon>
        <taxon>Streptophyta</taxon>
        <taxon>Embryophyta</taxon>
        <taxon>Tracheophyta</taxon>
        <taxon>Spermatophyta</taxon>
        <taxon>Magnoliopsida</taxon>
        <taxon>eudicotyledons</taxon>
        <taxon>Gunneridae</taxon>
        <taxon>Pentapetalae</taxon>
        <taxon>asterids</taxon>
        <taxon>campanulids</taxon>
        <taxon>Asterales</taxon>
        <taxon>Asteraceae</taxon>
        <taxon>Asteroideae</taxon>
        <taxon>Heliantheae alliance</taxon>
        <taxon>Eupatorieae</taxon>
        <taxon>Mikania</taxon>
    </lineage>
</organism>
<gene>
    <name evidence="1" type="ORF">E3N88_08340</name>
</gene>
<dbReference type="Proteomes" id="UP000326396">
    <property type="component" value="Linkage Group LG12"/>
</dbReference>
<comment type="caution">
    <text evidence="1">The sequence shown here is derived from an EMBL/GenBank/DDBJ whole genome shotgun (WGS) entry which is preliminary data.</text>
</comment>
<evidence type="ECO:0000313" key="2">
    <source>
        <dbReference type="Proteomes" id="UP000326396"/>
    </source>
</evidence>
<accession>A0A5N6PJ15</accession>